<reference evidence="1 2" key="1">
    <citation type="submission" date="2015-05" db="EMBL/GenBank/DDBJ databases">
        <authorList>
            <person name="Tang B."/>
            <person name="Yu Y."/>
        </authorList>
    </citation>
    <scope>NUCLEOTIDE SEQUENCE [LARGE SCALE GENOMIC DNA]</scope>
    <source>
        <strain evidence="1 2">DSM 7029</strain>
    </source>
</reference>
<dbReference type="KEGG" id="pbh:AAW51_2129"/>
<dbReference type="EMBL" id="CP011371">
    <property type="protein sequence ID" value="AKJ28820.1"/>
    <property type="molecule type" value="Genomic_DNA"/>
</dbReference>
<dbReference type="AlphaFoldDB" id="A0A0G3BQM9"/>
<keyword evidence="2" id="KW-1185">Reference proteome</keyword>
<dbReference type="OrthoDB" id="6889661at2"/>
<name>A0A0G3BQM9_9BURK</name>
<dbReference type="STRING" id="413882.AAW51_2129"/>
<protein>
    <submittedName>
        <fullName evidence="1">Uncharacterized protein</fullName>
    </submittedName>
</protein>
<evidence type="ECO:0000313" key="1">
    <source>
        <dbReference type="EMBL" id="AKJ28820.1"/>
    </source>
</evidence>
<evidence type="ECO:0000313" key="2">
    <source>
        <dbReference type="Proteomes" id="UP000035352"/>
    </source>
</evidence>
<proteinExistence type="predicted"/>
<gene>
    <name evidence="1" type="ORF">AAW51_2129</name>
</gene>
<dbReference type="Proteomes" id="UP000035352">
    <property type="component" value="Chromosome"/>
</dbReference>
<organism evidence="1 2">
    <name type="scientific">Caldimonas brevitalea</name>
    <dbReference type="NCBI Taxonomy" id="413882"/>
    <lineage>
        <taxon>Bacteria</taxon>
        <taxon>Pseudomonadati</taxon>
        <taxon>Pseudomonadota</taxon>
        <taxon>Betaproteobacteria</taxon>
        <taxon>Burkholderiales</taxon>
        <taxon>Sphaerotilaceae</taxon>
        <taxon>Caldimonas</taxon>
    </lineage>
</organism>
<dbReference type="RefSeq" id="WP_047194602.1">
    <property type="nucleotide sequence ID" value="NZ_CP011371.1"/>
</dbReference>
<sequence>MANFDKFFDYFRENMEALNLPAPKEMYGNVTLALGSVTALEMYIQKYGSKVTVRELLGAGLRADKLVTLGAMQASYYLGAVIGSLGVATARCMGNGLTLSEILFSASHAGVNTARVAGHLARHPEIYDSRMPSRSNYAARAIA</sequence>
<accession>A0A0G3BQM9</accession>